<dbReference type="NCBIfam" id="TIGR01244">
    <property type="entry name" value="TIGR01244 family sulfur transferase"/>
    <property type="match status" value="1"/>
</dbReference>
<sequence>MKRHTAAFTTAEQIQPSDVAAIAAKGYSLIINNRPDNEAEGQPSSDEIAQAAADAGLQYAHIPIQRSLPQNAIDEMASQLQKAQGPSFAFCRTGTRSTNLWLCTLKGAEQAQAIEHAKTLGYDLSLAKQALNL</sequence>
<accession>A0A9J6RNY1</accession>
<dbReference type="Gene3D" id="3.90.190.10">
    <property type="entry name" value="Protein tyrosine phosphatase superfamily"/>
    <property type="match status" value="1"/>
</dbReference>
<feature type="domain" description="Beta-lactamase hydrolase-like protein phosphatase-like" evidence="1">
    <location>
        <begin position="4"/>
        <end position="103"/>
    </location>
</feature>
<proteinExistence type="predicted"/>
<dbReference type="EMBL" id="JAPTGG010000008">
    <property type="protein sequence ID" value="MCZ0865717.1"/>
    <property type="molecule type" value="Genomic_DNA"/>
</dbReference>
<keyword evidence="3" id="KW-1185">Reference proteome</keyword>
<keyword evidence="2" id="KW-0808">Transferase</keyword>
<dbReference type="Pfam" id="PF04273">
    <property type="entry name" value="BLH_phosphatase"/>
    <property type="match status" value="1"/>
</dbReference>
<evidence type="ECO:0000313" key="3">
    <source>
        <dbReference type="Proteomes" id="UP001069090"/>
    </source>
</evidence>
<dbReference type="GO" id="GO:0016740">
    <property type="term" value="F:transferase activity"/>
    <property type="evidence" value="ECO:0007669"/>
    <property type="project" value="UniProtKB-KW"/>
</dbReference>
<name>A0A9J6RNY1_9GAMM</name>
<dbReference type="InterPro" id="IPR005939">
    <property type="entry name" value="BLH_phosphatase-like"/>
</dbReference>
<protein>
    <submittedName>
        <fullName evidence="2">TIGR01244 family sulfur transferase</fullName>
    </submittedName>
</protein>
<dbReference type="Proteomes" id="UP001069090">
    <property type="component" value="Unassembled WGS sequence"/>
</dbReference>
<evidence type="ECO:0000313" key="2">
    <source>
        <dbReference type="EMBL" id="MCZ0865717.1"/>
    </source>
</evidence>
<dbReference type="AlphaFoldDB" id="A0A9J6RNY1"/>
<organism evidence="2 3">
    <name type="scientific">Dasania phycosphaerae</name>
    <dbReference type="NCBI Taxonomy" id="2950436"/>
    <lineage>
        <taxon>Bacteria</taxon>
        <taxon>Pseudomonadati</taxon>
        <taxon>Pseudomonadota</taxon>
        <taxon>Gammaproteobacteria</taxon>
        <taxon>Cellvibrionales</taxon>
        <taxon>Spongiibacteraceae</taxon>
        <taxon>Dasania</taxon>
    </lineage>
</organism>
<reference evidence="2 3" key="1">
    <citation type="submission" date="2022-12" db="EMBL/GenBank/DDBJ databases">
        <title>Dasania phycosphaerae sp. nov., isolated from particulate material of the south coast of Korea.</title>
        <authorList>
            <person name="Jiang Y."/>
        </authorList>
    </citation>
    <scope>NUCLEOTIDE SEQUENCE [LARGE SCALE GENOMIC DNA]</scope>
    <source>
        <strain evidence="2 3">GY-19</strain>
    </source>
</reference>
<gene>
    <name evidence="2" type="ORF">O0V09_10915</name>
</gene>
<dbReference type="InterPro" id="IPR029021">
    <property type="entry name" value="Prot-tyrosine_phosphatase-like"/>
</dbReference>
<comment type="caution">
    <text evidence="2">The sequence shown here is derived from an EMBL/GenBank/DDBJ whole genome shotgun (WGS) entry which is preliminary data.</text>
</comment>
<dbReference type="GO" id="GO:0016787">
    <property type="term" value="F:hydrolase activity"/>
    <property type="evidence" value="ECO:0007669"/>
    <property type="project" value="InterPro"/>
</dbReference>
<evidence type="ECO:0000259" key="1">
    <source>
        <dbReference type="Pfam" id="PF04273"/>
    </source>
</evidence>